<evidence type="ECO:0000313" key="2">
    <source>
        <dbReference type="Proteomes" id="UP000023152"/>
    </source>
</evidence>
<reference evidence="1 2" key="1">
    <citation type="journal article" date="2013" name="Curr. Biol.">
        <title>The Genome of the Foraminiferan Reticulomyxa filosa.</title>
        <authorList>
            <person name="Glockner G."/>
            <person name="Hulsmann N."/>
            <person name="Schleicher M."/>
            <person name="Noegel A.A."/>
            <person name="Eichinger L."/>
            <person name="Gallinger C."/>
            <person name="Pawlowski J."/>
            <person name="Sierra R."/>
            <person name="Euteneuer U."/>
            <person name="Pillet L."/>
            <person name="Moustafa A."/>
            <person name="Platzer M."/>
            <person name="Groth M."/>
            <person name="Szafranski K."/>
            <person name="Schliwa M."/>
        </authorList>
    </citation>
    <scope>NUCLEOTIDE SEQUENCE [LARGE SCALE GENOMIC DNA]</scope>
</reference>
<sequence>MAQEIIEETSKDIVKFVGTFALAHTTELLNNKIQGVIDDVTKSVKSESKEDPQNKEKKLEDKLNDVKYLADAVLLSYKSALARSYW</sequence>
<gene>
    <name evidence="1" type="ORF">RFI_28131</name>
</gene>
<dbReference type="AlphaFoldDB" id="X6M8A4"/>
<keyword evidence="2" id="KW-1185">Reference proteome</keyword>
<protein>
    <submittedName>
        <fullName evidence="1">Uncharacterized protein</fullName>
    </submittedName>
</protein>
<dbReference type="EMBL" id="ASPP01024198">
    <property type="protein sequence ID" value="ETO09255.1"/>
    <property type="molecule type" value="Genomic_DNA"/>
</dbReference>
<accession>X6M8A4</accession>
<proteinExistence type="predicted"/>
<organism evidence="1 2">
    <name type="scientific">Reticulomyxa filosa</name>
    <dbReference type="NCBI Taxonomy" id="46433"/>
    <lineage>
        <taxon>Eukaryota</taxon>
        <taxon>Sar</taxon>
        <taxon>Rhizaria</taxon>
        <taxon>Retaria</taxon>
        <taxon>Foraminifera</taxon>
        <taxon>Monothalamids</taxon>
        <taxon>Reticulomyxidae</taxon>
        <taxon>Reticulomyxa</taxon>
    </lineage>
</organism>
<comment type="caution">
    <text evidence="1">The sequence shown here is derived from an EMBL/GenBank/DDBJ whole genome shotgun (WGS) entry which is preliminary data.</text>
</comment>
<name>X6M8A4_RETFI</name>
<evidence type="ECO:0000313" key="1">
    <source>
        <dbReference type="EMBL" id="ETO09255.1"/>
    </source>
</evidence>
<dbReference type="Proteomes" id="UP000023152">
    <property type="component" value="Unassembled WGS sequence"/>
</dbReference>